<proteinExistence type="predicted"/>
<evidence type="ECO:0000313" key="2">
    <source>
        <dbReference type="EMBL" id="PZX44187.1"/>
    </source>
</evidence>
<evidence type="ECO:0000259" key="1">
    <source>
        <dbReference type="Pfam" id="PF19780"/>
    </source>
</evidence>
<dbReference type="Proteomes" id="UP000248584">
    <property type="component" value="Unassembled WGS sequence"/>
</dbReference>
<dbReference type="InterPro" id="IPR046232">
    <property type="entry name" value="DUF6265"/>
</dbReference>
<accession>A0ABX5Q2Z5</accession>
<gene>
    <name evidence="2" type="ORF">LX97_01196</name>
</gene>
<name>A0ABX5Q2Z5_9FLAO</name>
<reference evidence="2 3" key="1">
    <citation type="submission" date="2018-06" db="EMBL/GenBank/DDBJ databases">
        <title>Genomic Encyclopedia of Archaeal and Bacterial Type Strains, Phase II (KMG-II): from individual species to whole genera.</title>
        <authorList>
            <person name="Goeker M."/>
        </authorList>
    </citation>
    <scope>NUCLEOTIDE SEQUENCE [LARGE SCALE GENOMIC DNA]</scope>
    <source>
        <strain evidence="2 3">DSM 17205</strain>
    </source>
</reference>
<comment type="caution">
    <text evidence="2">The sequence shown here is derived from an EMBL/GenBank/DDBJ whole genome shotgun (WGS) entry which is preliminary data.</text>
</comment>
<keyword evidence="3" id="KW-1185">Reference proteome</keyword>
<sequence length="168" mass="19579">MVAPGKAKDIDMKKLIYIVVIVSFISCKMEKQPVENDTVVLTQFHWLEGNWQRVNDKEGLKTYEYWEQDVNQDYLAYSGIGFTLQEKDTVFKEDLQILFEDKHWNLVVTGVNENPTVFKIEEFTEDSFTAVNLQNEFPTHIRYSLENDTLKASVSKDSTAIGFHFIRL</sequence>
<evidence type="ECO:0000313" key="3">
    <source>
        <dbReference type="Proteomes" id="UP000248584"/>
    </source>
</evidence>
<feature type="domain" description="DUF6265" evidence="1">
    <location>
        <begin position="45"/>
        <end position="155"/>
    </location>
</feature>
<protein>
    <recommendedName>
        <fullName evidence="1">DUF6265 domain-containing protein</fullName>
    </recommendedName>
</protein>
<dbReference type="Pfam" id="PF19780">
    <property type="entry name" value="DUF6265"/>
    <property type="match status" value="1"/>
</dbReference>
<dbReference type="EMBL" id="QKZR01000001">
    <property type="protein sequence ID" value="PZX44187.1"/>
    <property type="molecule type" value="Genomic_DNA"/>
</dbReference>
<dbReference type="PROSITE" id="PS51257">
    <property type="entry name" value="PROKAR_LIPOPROTEIN"/>
    <property type="match status" value="1"/>
</dbReference>
<organism evidence="2 3">
    <name type="scientific">Nonlabens dokdonensis</name>
    <dbReference type="NCBI Taxonomy" id="328515"/>
    <lineage>
        <taxon>Bacteria</taxon>
        <taxon>Pseudomonadati</taxon>
        <taxon>Bacteroidota</taxon>
        <taxon>Flavobacteriia</taxon>
        <taxon>Flavobacteriales</taxon>
        <taxon>Flavobacteriaceae</taxon>
        <taxon>Nonlabens</taxon>
    </lineage>
</organism>